<evidence type="ECO:0000256" key="1">
    <source>
        <dbReference type="SAM" id="Coils"/>
    </source>
</evidence>
<name>A0A8H3USI0_VENIN</name>
<dbReference type="Proteomes" id="UP000447873">
    <property type="component" value="Unassembled WGS sequence"/>
</dbReference>
<evidence type="ECO:0000313" key="5">
    <source>
        <dbReference type="Proteomes" id="UP000447873"/>
    </source>
</evidence>
<dbReference type="Proteomes" id="UP000490939">
    <property type="component" value="Unassembled WGS sequence"/>
</dbReference>
<organism evidence="3 5">
    <name type="scientific">Venturia inaequalis</name>
    <name type="common">Apple scab fungus</name>
    <dbReference type="NCBI Taxonomy" id="5025"/>
    <lineage>
        <taxon>Eukaryota</taxon>
        <taxon>Fungi</taxon>
        <taxon>Dikarya</taxon>
        <taxon>Ascomycota</taxon>
        <taxon>Pezizomycotina</taxon>
        <taxon>Dothideomycetes</taxon>
        <taxon>Pleosporomycetidae</taxon>
        <taxon>Venturiales</taxon>
        <taxon>Venturiaceae</taxon>
        <taxon>Venturia</taxon>
    </lineage>
</organism>
<dbReference type="AlphaFoldDB" id="A0A8H3USI0"/>
<evidence type="ECO:0008006" key="7">
    <source>
        <dbReference type="Google" id="ProtNLM"/>
    </source>
</evidence>
<evidence type="ECO:0000313" key="3">
    <source>
        <dbReference type="EMBL" id="KAE9973954.1"/>
    </source>
</evidence>
<feature type="transmembrane region" description="Helical" evidence="2">
    <location>
        <begin position="95"/>
        <end position="117"/>
    </location>
</feature>
<keyword evidence="2" id="KW-0812">Transmembrane</keyword>
<sequence length="120" mass="14669">MSAQVTYCIRTRPADPGTYELRLRVSDGGEQEVQLVRHVRQLRPVQELYDDLRRDMQLLEELRERRRNLQVMREELDQFVWETRRRIEWDERWEFFVMGLKHGACGLVVLGVAYWMIKMW</sequence>
<gene>
    <name evidence="4" type="ORF">EG327_002690</name>
    <name evidence="3" type="ORF">EG328_004077</name>
</gene>
<dbReference type="EMBL" id="WNWS01000229">
    <property type="protein sequence ID" value="KAE9973954.1"/>
    <property type="molecule type" value="Genomic_DNA"/>
</dbReference>
<keyword evidence="2" id="KW-1133">Transmembrane helix</keyword>
<comment type="caution">
    <text evidence="3">The sequence shown here is derived from an EMBL/GenBank/DDBJ whole genome shotgun (WGS) entry which is preliminary data.</text>
</comment>
<evidence type="ECO:0000256" key="2">
    <source>
        <dbReference type="SAM" id="Phobius"/>
    </source>
</evidence>
<keyword evidence="1" id="KW-0175">Coiled coil</keyword>
<proteinExistence type="predicted"/>
<protein>
    <recommendedName>
        <fullName evidence="7">GOLD domain-containing protein</fullName>
    </recommendedName>
</protein>
<reference evidence="3 5" key="1">
    <citation type="submission" date="2018-12" db="EMBL/GenBank/DDBJ databases">
        <title>Venturia inaequalis Genome Resource.</title>
        <authorList>
            <person name="Lichtner F.J."/>
        </authorList>
    </citation>
    <scope>NUCLEOTIDE SEQUENCE [LARGE SCALE GENOMIC DNA]</scope>
    <source>
        <strain evidence="3 5">120213</strain>
        <strain evidence="4 6">DMI_063113</strain>
    </source>
</reference>
<feature type="coiled-coil region" evidence="1">
    <location>
        <begin position="45"/>
        <end position="79"/>
    </location>
</feature>
<accession>A0A8H3USI0</accession>
<evidence type="ECO:0000313" key="6">
    <source>
        <dbReference type="Proteomes" id="UP000490939"/>
    </source>
</evidence>
<evidence type="ECO:0000313" key="4">
    <source>
        <dbReference type="EMBL" id="KAE9989421.1"/>
    </source>
</evidence>
<keyword evidence="6" id="KW-1185">Reference proteome</keyword>
<dbReference type="EMBL" id="WNWR01000187">
    <property type="protein sequence ID" value="KAE9989421.1"/>
    <property type="molecule type" value="Genomic_DNA"/>
</dbReference>
<keyword evidence="2" id="KW-0472">Membrane</keyword>